<comment type="function">
    <text evidence="2 11">Catalyzes the decarboxylative condensation of pimeloyl-[acyl-carrier protein] and L-alanine to produce 8-amino-7-oxononanoate (AON), [acyl-carrier protein], and carbon dioxide.</text>
</comment>
<dbReference type="InterPro" id="IPR001917">
    <property type="entry name" value="Aminotrans_II_pyridoxalP_BS"/>
</dbReference>
<feature type="domain" description="Aminotransferase class I/classII large" evidence="12">
    <location>
        <begin position="39"/>
        <end position="378"/>
    </location>
</feature>
<dbReference type="STRING" id="112901.SAMN04488500_109127"/>
<evidence type="ECO:0000256" key="10">
    <source>
        <dbReference type="PIRSR" id="PIRSR604723-51"/>
    </source>
</evidence>
<comment type="catalytic activity">
    <reaction evidence="9 11">
        <text>6-carboxyhexanoyl-[ACP] + L-alanine + H(+) = (8S)-8-amino-7-oxononanoate + holo-[ACP] + CO2</text>
        <dbReference type="Rhea" id="RHEA:42288"/>
        <dbReference type="Rhea" id="RHEA-COMP:9685"/>
        <dbReference type="Rhea" id="RHEA-COMP:9955"/>
        <dbReference type="ChEBI" id="CHEBI:15378"/>
        <dbReference type="ChEBI" id="CHEBI:16526"/>
        <dbReference type="ChEBI" id="CHEBI:57972"/>
        <dbReference type="ChEBI" id="CHEBI:64479"/>
        <dbReference type="ChEBI" id="CHEBI:78846"/>
        <dbReference type="ChEBI" id="CHEBI:149468"/>
        <dbReference type="EC" id="2.3.1.47"/>
    </reaction>
</comment>
<dbReference type="PANTHER" id="PTHR13693:SF100">
    <property type="entry name" value="8-AMINO-7-OXONONANOATE SYNTHASE"/>
    <property type="match status" value="1"/>
</dbReference>
<evidence type="ECO:0000256" key="8">
    <source>
        <dbReference type="ARBA" id="ARBA00022898"/>
    </source>
</evidence>
<dbReference type="Gene3D" id="3.90.1150.10">
    <property type="entry name" value="Aspartate Aminotransferase, domain 1"/>
    <property type="match status" value="1"/>
</dbReference>
<dbReference type="OrthoDB" id="9807157at2"/>
<evidence type="ECO:0000256" key="3">
    <source>
        <dbReference type="ARBA" id="ARBA00004746"/>
    </source>
</evidence>
<dbReference type="GO" id="GO:0009102">
    <property type="term" value="P:biotin biosynthetic process"/>
    <property type="evidence" value="ECO:0007669"/>
    <property type="project" value="UniProtKB-UniRule"/>
</dbReference>
<dbReference type="UniPathway" id="UPA00078"/>
<evidence type="ECO:0000313" key="13">
    <source>
        <dbReference type="EMBL" id="SMC80022.1"/>
    </source>
</evidence>
<evidence type="ECO:0000259" key="12">
    <source>
        <dbReference type="Pfam" id="PF00155"/>
    </source>
</evidence>
<dbReference type="FunFam" id="3.40.640.10:FF:000006">
    <property type="entry name" value="5-aminolevulinate synthase, mitochondrial"/>
    <property type="match status" value="1"/>
</dbReference>
<comment type="similarity">
    <text evidence="4 11">Belongs to the class-II pyridoxal-phosphate-dependent aminotransferase family. BioF subfamily.</text>
</comment>
<dbReference type="Pfam" id="PF00155">
    <property type="entry name" value="Aminotran_1_2"/>
    <property type="match status" value="1"/>
</dbReference>
<evidence type="ECO:0000256" key="1">
    <source>
        <dbReference type="ARBA" id="ARBA00001933"/>
    </source>
</evidence>
<dbReference type="PROSITE" id="PS00599">
    <property type="entry name" value="AA_TRANSFER_CLASS_2"/>
    <property type="match status" value="1"/>
</dbReference>
<evidence type="ECO:0000256" key="2">
    <source>
        <dbReference type="ARBA" id="ARBA00002513"/>
    </source>
</evidence>
<evidence type="ECO:0000256" key="11">
    <source>
        <dbReference type="RuleBase" id="RU003693"/>
    </source>
</evidence>
<dbReference type="SUPFAM" id="SSF53383">
    <property type="entry name" value="PLP-dependent transferases"/>
    <property type="match status" value="1"/>
</dbReference>
<dbReference type="Proteomes" id="UP000192738">
    <property type="component" value="Unassembled WGS sequence"/>
</dbReference>
<name>A0A1W2C566_9FIRM</name>
<evidence type="ECO:0000256" key="4">
    <source>
        <dbReference type="ARBA" id="ARBA00010008"/>
    </source>
</evidence>
<dbReference type="InterPro" id="IPR004839">
    <property type="entry name" value="Aminotransferase_I/II_large"/>
</dbReference>
<evidence type="ECO:0000256" key="6">
    <source>
        <dbReference type="ARBA" id="ARBA00022679"/>
    </source>
</evidence>
<dbReference type="InterPro" id="IPR050087">
    <property type="entry name" value="AON_synthase_class-II"/>
</dbReference>
<evidence type="ECO:0000256" key="9">
    <source>
        <dbReference type="ARBA" id="ARBA00047715"/>
    </source>
</evidence>
<organism evidence="13 14">
    <name type="scientific">Sporomusa malonica</name>
    <dbReference type="NCBI Taxonomy" id="112901"/>
    <lineage>
        <taxon>Bacteria</taxon>
        <taxon>Bacillati</taxon>
        <taxon>Bacillota</taxon>
        <taxon>Negativicutes</taxon>
        <taxon>Selenomonadales</taxon>
        <taxon>Sporomusaceae</taxon>
        <taxon>Sporomusa</taxon>
    </lineage>
</organism>
<dbReference type="InterPro" id="IPR004723">
    <property type="entry name" value="AONS_Archaea/Proteobacteria"/>
</dbReference>
<protein>
    <recommendedName>
        <fullName evidence="11">8-amino-7-ketopelargonate synthase</fullName>
        <ecNumber evidence="11">2.3.1.47</ecNumber>
    </recommendedName>
</protein>
<comment type="subunit">
    <text evidence="5 11">Homodimer.</text>
</comment>
<gene>
    <name evidence="13" type="ORF">SAMN04488500_109127</name>
</gene>
<dbReference type="CDD" id="cd06454">
    <property type="entry name" value="KBL_like"/>
    <property type="match status" value="1"/>
</dbReference>
<dbReference type="GO" id="GO:0030170">
    <property type="term" value="F:pyridoxal phosphate binding"/>
    <property type="evidence" value="ECO:0007669"/>
    <property type="project" value="InterPro"/>
</dbReference>
<feature type="modified residue" description="N6-(pyridoxal phosphate)lysine" evidence="10">
    <location>
        <position position="236"/>
    </location>
</feature>
<comment type="pathway">
    <text evidence="3 11">Cofactor biosynthesis; biotin biosynthesis.</text>
</comment>
<reference evidence="13 14" key="1">
    <citation type="submission" date="2017-04" db="EMBL/GenBank/DDBJ databases">
        <authorList>
            <person name="Afonso C.L."/>
            <person name="Miller P.J."/>
            <person name="Scott M.A."/>
            <person name="Spackman E."/>
            <person name="Goraichik I."/>
            <person name="Dimitrov K.M."/>
            <person name="Suarez D.L."/>
            <person name="Swayne D.E."/>
        </authorList>
    </citation>
    <scope>NUCLEOTIDE SEQUENCE [LARGE SCALE GENOMIC DNA]</scope>
    <source>
        <strain evidence="13 14">DSM 5090</strain>
    </source>
</reference>
<sequence>MQFLTDFVEQVKAKNLYRQTVTYSPVSPAHVQLGGQTYLMLASNNYLGLTHNPVVQQAAIDAIRMYGTGAGGARLTTGTFPLFEQLEQELAKFKETEDAVVFNTGYMANIGVISALAGPDDVIFSDEFNHASIIDGCRLSRARVVVYRHNDMEHLQGLLTATDCQGKRMIITDGVFSMDGDIAPLDTIVELAETVNAIVIVDDAHATGVLGPGGRGTAAYFGVKDKVQVQIGTLSKALGAEGGFVAGSRALIDYIKNRARSFIFSTALAPSTIAAALAALRELSARPEMTVKLSENAQYVRTLLQAANLPVFNGITPIIPVMIGAADEAVKLTAELKMQGIIMTAIRPPTVPVGTSRLRLTVTAVHQREELSTAVDTIIAAVKQPRTTVR</sequence>
<dbReference type="InterPro" id="IPR015421">
    <property type="entry name" value="PyrdxlP-dep_Trfase_major"/>
</dbReference>
<comment type="cofactor">
    <cofactor evidence="1 10 11">
        <name>pyridoxal 5'-phosphate</name>
        <dbReference type="ChEBI" id="CHEBI:597326"/>
    </cofactor>
</comment>
<dbReference type="InterPro" id="IPR015422">
    <property type="entry name" value="PyrdxlP-dep_Trfase_small"/>
</dbReference>
<dbReference type="EC" id="2.3.1.47" evidence="11"/>
<dbReference type="RefSeq" id="WP_084576027.1">
    <property type="nucleotide sequence ID" value="NZ_CP155572.1"/>
</dbReference>
<proteinExistence type="inferred from homology"/>
<evidence type="ECO:0000256" key="5">
    <source>
        <dbReference type="ARBA" id="ARBA00011738"/>
    </source>
</evidence>
<dbReference type="AlphaFoldDB" id="A0A1W2C566"/>
<dbReference type="NCBIfam" id="TIGR00858">
    <property type="entry name" value="bioF"/>
    <property type="match status" value="1"/>
</dbReference>
<dbReference type="Gene3D" id="3.40.640.10">
    <property type="entry name" value="Type I PLP-dependent aspartate aminotransferase-like (Major domain)"/>
    <property type="match status" value="1"/>
</dbReference>
<keyword evidence="6 11" id="KW-0808">Transferase</keyword>
<evidence type="ECO:0000313" key="14">
    <source>
        <dbReference type="Proteomes" id="UP000192738"/>
    </source>
</evidence>
<dbReference type="EMBL" id="FWXI01000009">
    <property type="protein sequence ID" value="SMC80022.1"/>
    <property type="molecule type" value="Genomic_DNA"/>
</dbReference>
<dbReference type="InterPro" id="IPR015424">
    <property type="entry name" value="PyrdxlP-dep_Trfase"/>
</dbReference>
<keyword evidence="7" id="KW-0093">Biotin biosynthesis</keyword>
<accession>A0A1W2C566</accession>
<keyword evidence="8 10" id="KW-0663">Pyridoxal phosphate</keyword>
<dbReference type="GO" id="GO:0008710">
    <property type="term" value="F:8-amino-7-oxononanoate synthase activity"/>
    <property type="evidence" value="ECO:0007669"/>
    <property type="project" value="UniProtKB-UniRule"/>
</dbReference>
<evidence type="ECO:0000256" key="7">
    <source>
        <dbReference type="ARBA" id="ARBA00022756"/>
    </source>
</evidence>
<dbReference type="PANTHER" id="PTHR13693">
    <property type="entry name" value="CLASS II AMINOTRANSFERASE/8-AMINO-7-OXONONANOATE SYNTHASE"/>
    <property type="match status" value="1"/>
</dbReference>
<keyword evidence="14" id="KW-1185">Reference proteome</keyword>